<dbReference type="EMBL" id="JAXUIC010000525">
    <property type="protein sequence ID" value="KAK4539126.1"/>
    <property type="molecule type" value="Genomic_DNA"/>
</dbReference>
<gene>
    <name evidence="1" type="ORF">RGQ29_031964</name>
</gene>
<keyword evidence="2" id="KW-1185">Reference proteome</keyword>
<evidence type="ECO:0000313" key="2">
    <source>
        <dbReference type="Proteomes" id="UP001324115"/>
    </source>
</evidence>
<evidence type="ECO:0000313" key="1">
    <source>
        <dbReference type="EMBL" id="KAK4539126.1"/>
    </source>
</evidence>
<dbReference type="Proteomes" id="UP001324115">
    <property type="component" value="Unassembled WGS sequence"/>
</dbReference>
<dbReference type="AlphaFoldDB" id="A0AAN7DT64"/>
<proteinExistence type="predicted"/>
<organism evidence="1 2">
    <name type="scientific">Quercus rubra</name>
    <name type="common">Northern red oak</name>
    <name type="synonym">Quercus borealis</name>
    <dbReference type="NCBI Taxonomy" id="3512"/>
    <lineage>
        <taxon>Eukaryota</taxon>
        <taxon>Viridiplantae</taxon>
        <taxon>Streptophyta</taxon>
        <taxon>Embryophyta</taxon>
        <taxon>Tracheophyta</taxon>
        <taxon>Spermatophyta</taxon>
        <taxon>Magnoliopsida</taxon>
        <taxon>eudicotyledons</taxon>
        <taxon>Gunneridae</taxon>
        <taxon>Pentapetalae</taxon>
        <taxon>rosids</taxon>
        <taxon>fabids</taxon>
        <taxon>Fagales</taxon>
        <taxon>Fagaceae</taxon>
        <taxon>Quercus</taxon>
    </lineage>
</organism>
<protein>
    <submittedName>
        <fullName evidence="1">Uncharacterized protein</fullName>
    </submittedName>
</protein>
<reference evidence="1 2" key="1">
    <citation type="journal article" date="2023" name="G3 (Bethesda)">
        <title>A haplotype-resolved chromosome-scale genome for Quercus rubra L. provides insights into the genetics of adaptive traits for red oak species.</title>
        <authorList>
            <person name="Kapoor B."/>
            <person name="Jenkins J."/>
            <person name="Schmutz J."/>
            <person name="Zhebentyayeva T."/>
            <person name="Kuelheim C."/>
            <person name="Coggeshall M."/>
            <person name="Heim C."/>
            <person name="Lasky J.R."/>
            <person name="Leites L."/>
            <person name="Islam-Faridi N."/>
            <person name="Romero-Severson J."/>
            <person name="DeLeo V.L."/>
            <person name="Lucas S.M."/>
            <person name="Lazic D."/>
            <person name="Gailing O."/>
            <person name="Carlson J."/>
            <person name="Staton M."/>
        </authorList>
    </citation>
    <scope>NUCLEOTIDE SEQUENCE [LARGE SCALE GENOMIC DNA]</scope>
    <source>
        <strain evidence="1">Pseudo-F2</strain>
    </source>
</reference>
<accession>A0AAN7DT64</accession>
<name>A0AAN7DT64_QUERU</name>
<sequence>MRVVGYGMLCSGDWSVVVLLVSKFQSSRLLVFCEDVFFLYLLSPFIFNAGPWSCTHDVYGYLSYMLAEHCDVSLHMAYC</sequence>
<comment type="caution">
    <text evidence="1">The sequence shown here is derived from an EMBL/GenBank/DDBJ whole genome shotgun (WGS) entry which is preliminary data.</text>
</comment>